<dbReference type="Gene3D" id="3.60.15.10">
    <property type="entry name" value="Ribonuclease Z/Hydroxyacylglutathione hydrolase-like"/>
    <property type="match status" value="1"/>
</dbReference>
<reference evidence="4" key="1">
    <citation type="submission" date="2021-02" db="EMBL/GenBank/DDBJ databases">
        <title>Infant gut strain persistence is associated with maternal origin, phylogeny, and functional potential including surface adhesion and iron acquisition.</title>
        <authorList>
            <person name="Lou Y.C."/>
        </authorList>
    </citation>
    <scope>NUCLEOTIDE SEQUENCE</scope>
    <source>
        <strain evidence="4">L3_101_000M1_dasL3_101_000M1_concoct_87</strain>
    </source>
</reference>
<dbReference type="InterPro" id="IPR050698">
    <property type="entry name" value="MBL"/>
</dbReference>
<sequence>MKLTFLGADREVTGSCTQVEAAGHRFLVDCGMEQGRDVYENANLPYAPGTYEALLLTHAHIDHSGRIPYLYKNGYRGPVYTTEATRDLCGIMLEDSAHIQEQEAEWKNRKAMRSGAEMIEPDYTVEDAQNVMKQFVPCPYEAWQTLFDGPQGRIEVRFTDVGHLLGSASISLRIAEPGRAPEIIVFSGDIGNQHQPLIKDPANPGHADYLVMESTYGDRSHGPKPDYLGELTAVLQSTFDKGGNVVIPSFAVGRTQELLYFFRQIKAEKRVKGHDNFPVFVDSPLASKSTTIFRENFAECYDDEALALVQSGRNPLQFPGLHISETKEESMAINGDPTPKVIISAAGMCDAGRIRHHLKYNLWRPECTVLFVGYQSPGTLGNALVNGAQEVKLFGEPVQVKARIAQLGGLSGHADCDGLAAWLHAFDEKPKFVFVNHGEDAVAEHWAEKLRTEGYEADAPYNGSVWIAAEGRVACAETGNTQKIIRTKSAEMVRTSAAYDRLVNMGKRLMEVIRHNQGGANKDLAKFASQIAALCDKWDR</sequence>
<proteinExistence type="predicted"/>
<evidence type="ECO:0000313" key="5">
    <source>
        <dbReference type="Proteomes" id="UP000759273"/>
    </source>
</evidence>
<name>A0A943DBI7_9FIRM</name>
<dbReference type="PANTHER" id="PTHR11203:SF37">
    <property type="entry name" value="INTEGRATOR COMPLEX SUBUNIT 11"/>
    <property type="match status" value="1"/>
</dbReference>
<dbReference type="Pfam" id="PF10996">
    <property type="entry name" value="Beta-Casp"/>
    <property type="match status" value="1"/>
</dbReference>
<dbReference type="CDD" id="cd16295">
    <property type="entry name" value="TTHA0252-CPSF-like_MBL-fold"/>
    <property type="match status" value="1"/>
</dbReference>
<evidence type="ECO:0000256" key="1">
    <source>
        <dbReference type="ARBA" id="ARBA00022801"/>
    </source>
</evidence>
<organism evidence="4 5">
    <name type="scientific">Subdoligranulum variabile</name>
    <dbReference type="NCBI Taxonomy" id="214851"/>
    <lineage>
        <taxon>Bacteria</taxon>
        <taxon>Bacillati</taxon>
        <taxon>Bacillota</taxon>
        <taxon>Clostridia</taxon>
        <taxon>Eubacteriales</taxon>
        <taxon>Oscillospiraceae</taxon>
        <taxon>Subdoligranulum</taxon>
    </lineage>
</organism>
<dbReference type="Pfam" id="PF07521">
    <property type="entry name" value="RMMBL"/>
    <property type="match status" value="1"/>
</dbReference>
<dbReference type="GO" id="GO:0004521">
    <property type="term" value="F:RNA endonuclease activity"/>
    <property type="evidence" value="ECO:0007669"/>
    <property type="project" value="TreeGrafter"/>
</dbReference>
<dbReference type="EMBL" id="JAGZGG010000016">
    <property type="protein sequence ID" value="MBS5332430.1"/>
    <property type="molecule type" value="Genomic_DNA"/>
</dbReference>
<feature type="domain" description="Metallo-beta-lactamase" evidence="2">
    <location>
        <begin position="13"/>
        <end position="231"/>
    </location>
</feature>
<dbReference type="Proteomes" id="UP000759273">
    <property type="component" value="Unassembled WGS sequence"/>
</dbReference>
<evidence type="ECO:0000259" key="2">
    <source>
        <dbReference type="SMART" id="SM00849"/>
    </source>
</evidence>
<dbReference type="InterPro" id="IPR011108">
    <property type="entry name" value="RMMBL"/>
</dbReference>
<dbReference type="InterPro" id="IPR022712">
    <property type="entry name" value="Beta_Casp"/>
</dbReference>
<dbReference type="AlphaFoldDB" id="A0A943DBI7"/>
<evidence type="ECO:0000259" key="3">
    <source>
        <dbReference type="SMART" id="SM01027"/>
    </source>
</evidence>
<dbReference type="Pfam" id="PF00753">
    <property type="entry name" value="Lactamase_B"/>
    <property type="match status" value="1"/>
</dbReference>
<dbReference type="PANTHER" id="PTHR11203">
    <property type="entry name" value="CLEAVAGE AND POLYADENYLATION SPECIFICITY FACTOR FAMILY MEMBER"/>
    <property type="match status" value="1"/>
</dbReference>
<dbReference type="SUPFAM" id="SSF56281">
    <property type="entry name" value="Metallo-hydrolase/oxidoreductase"/>
    <property type="match status" value="1"/>
</dbReference>
<gene>
    <name evidence="4" type="ORF">KHY36_07875</name>
</gene>
<protein>
    <submittedName>
        <fullName evidence="4">MBL fold metallo-hydrolase</fullName>
    </submittedName>
</protein>
<dbReference type="InterPro" id="IPR036866">
    <property type="entry name" value="RibonucZ/Hydroxyglut_hydro"/>
</dbReference>
<keyword evidence="1" id="KW-0378">Hydrolase</keyword>
<dbReference type="Gene3D" id="3.40.50.10890">
    <property type="match status" value="1"/>
</dbReference>
<feature type="domain" description="Beta-Casp" evidence="3">
    <location>
        <begin position="255"/>
        <end position="384"/>
    </location>
</feature>
<accession>A0A943DBI7</accession>
<dbReference type="InterPro" id="IPR001279">
    <property type="entry name" value="Metallo-B-lactamas"/>
</dbReference>
<dbReference type="GO" id="GO:0016787">
    <property type="term" value="F:hydrolase activity"/>
    <property type="evidence" value="ECO:0007669"/>
    <property type="project" value="UniProtKB-KW"/>
</dbReference>
<comment type="caution">
    <text evidence="4">The sequence shown here is derived from an EMBL/GenBank/DDBJ whole genome shotgun (WGS) entry which is preliminary data.</text>
</comment>
<evidence type="ECO:0000313" key="4">
    <source>
        <dbReference type="EMBL" id="MBS5332430.1"/>
    </source>
</evidence>
<dbReference type="SMART" id="SM00849">
    <property type="entry name" value="Lactamase_B"/>
    <property type="match status" value="1"/>
</dbReference>
<dbReference type="SMART" id="SM01027">
    <property type="entry name" value="Beta-Casp"/>
    <property type="match status" value="1"/>
</dbReference>